<protein>
    <submittedName>
        <fullName evidence="2">Uncharacterized protein</fullName>
    </submittedName>
</protein>
<evidence type="ECO:0000313" key="2">
    <source>
        <dbReference type="EMBL" id="KAG5470321.1"/>
    </source>
</evidence>
<accession>A0A836H3R6</accession>
<comment type="caution">
    <text evidence="2">The sequence shown here is derived from an EMBL/GenBank/DDBJ whole genome shotgun (WGS) entry which is preliminary data.</text>
</comment>
<sequence>MTVESATGSGSCCDRHSDSTDTPVVPRMGAFHTTANISLDEKMWCLSKPCPAPPAVVALADDLAWKRSIVSAEEARPELPSRLSVLSLEVVAESLVGCSDHVEQQSGAAVTAAEEEEEADDGCIPFDYETEMEECSRYTFSDGPYSLSKSAALAAAAAGSPRMIAASSSCRRPDTPRIPSVLALPHSDDQDLEQVPLSPQWCERQRRDNASHHADEHNAWQQGLKQAATSEPSQMRYALRSLVREACCREIRVLRSLPAISFLRMNAPQLESRTRSWPCASRVAASEASEVSAGQRKACYIQIIREHWRALEERLEELLAETEKESVAVSESRLRSVGYALNALSLFSSDPKLIIREIDMGQVEEQRRQRHDREAQLLTTLESQGRLFLLPTLYAEEVEEPVPVLHIESVLTPSEKIGKYTHPWQVLSPDASLYSPSLSPTSEESIGALSPCSSGCISATCSPMLASQSPSVAPTRMKVGFSDVWKGM</sequence>
<evidence type="ECO:0000313" key="3">
    <source>
        <dbReference type="Proteomes" id="UP000674143"/>
    </source>
</evidence>
<feature type="region of interest" description="Disordered" evidence="1">
    <location>
        <begin position="1"/>
        <end position="26"/>
    </location>
</feature>
<evidence type="ECO:0000256" key="1">
    <source>
        <dbReference type="SAM" id="MobiDB-lite"/>
    </source>
</evidence>
<dbReference type="Proteomes" id="UP000674143">
    <property type="component" value="Unassembled WGS sequence"/>
</dbReference>
<keyword evidence="3" id="KW-1185">Reference proteome</keyword>
<proteinExistence type="predicted"/>
<dbReference type="AlphaFoldDB" id="A0A836H3R6"/>
<reference evidence="3" key="1">
    <citation type="journal article" date="2021" name="Microbiol. Resour. Announc.">
        <title>LGAAP: Leishmaniinae Genome Assembly and Annotation Pipeline.</title>
        <authorList>
            <person name="Almutairi H."/>
            <person name="Urbaniak M.D."/>
            <person name="Bates M.D."/>
            <person name="Jariyapan N."/>
            <person name="Kwakye-Nuako G."/>
            <person name="Thomaz-Soccol V."/>
            <person name="Al-Salem W.S."/>
            <person name="Dillon R.J."/>
            <person name="Bates P.A."/>
            <person name="Gatherer D."/>
        </authorList>
    </citation>
    <scope>NUCLEOTIDE SEQUENCE [LARGE SCALE GENOMIC DNA]</scope>
</reference>
<gene>
    <name evidence="2" type="ORF">LSCM4_03016</name>
</gene>
<dbReference type="KEGG" id="loi:92358969"/>
<dbReference type="RefSeq" id="XP_067060587.1">
    <property type="nucleotide sequence ID" value="XM_067205035.1"/>
</dbReference>
<dbReference type="EMBL" id="JAFHLR010000032">
    <property type="protein sequence ID" value="KAG5470321.1"/>
    <property type="molecule type" value="Genomic_DNA"/>
</dbReference>
<dbReference type="GeneID" id="92358969"/>
<name>A0A836H3R6_9TRYP</name>
<reference evidence="3" key="2">
    <citation type="journal article" date="2021" name="Sci. Data">
        <title>Chromosome-scale genome sequencing, assembly and annotation of six genomes from subfamily Leishmaniinae.</title>
        <authorList>
            <person name="Almutairi H."/>
            <person name="Urbaniak M.D."/>
            <person name="Bates M.D."/>
            <person name="Jariyapan N."/>
            <person name="Kwakye-Nuako G."/>
            <person name="Thomaz Soccol V."/>
            <person name="Al-Salem W.S."/>
            <person name="Dillon R.J."/>
            <person name="Bates P.A."/>
            <person name="Gatherer D."/>
        </authorList>
    </citation>
    <scope>NUCLEOTIDE SEQUENCE [LARGE SCALE GENOMIC DNA]</scope>
</reference>
<organism evidence="2 3">
    <name type="scientific">Leishmania orientalis</name>
    <dbReference type="NCBI Taxonomy" id="2249476"/>
    <lineage>
        <taxon>Eukaryota</taxon>
        <taxon>Discoba</taxon>
        <taxon>Euglenozoa</taxon>
        <taxon>Kinetoplastea</taxon>
        <taxon>Metakinetoplastina</taxon>
        <taxon>Trypanosomatida</taxon>
        <taxon>Trypanosomatidae</taxon>
        <taxon>Leishmaniinae</taxon>
        <taxon>Leishmania</taxon>
    </lineage>
</organism>
<feature type="compositionally biased region" description="Polar residues" evidence="1">
    <location>
        <begin position="1"/>
        <end position="10"/>
    </location>
</feature>